<dbReference type="InterPro" id="IPR002575">
    <property type="entry name" value="Aminoglycoside_PTrfase"/>
</dbReference>
<feature type="domain" description="Aminoglycoside phosphotransferase" evidence="2">
    <location>
        <begin position="31"/>
        <end position="236"/>
    </location>
</feature>
<keyword evidence="4" id="KW-1185">Reference proteome</keyword>
<keyword evidence="3" id="KW-0808">Transferase</keyword>
<evidence type="ECO:0000313" key="4">
    <source>
        <dbReference type="Proteomes" id="UP000315215"/>
    </source>
</evidence>
<organism evidence="3 4">
    <name type="scientific">Radiobacillus deserti</name>
    <dbReference type="NCBI Taxonomy" id="2594883"/>
    <lineage>
        <taxon>Bacteria</taxon>
        <taxon>Bacillati</taxon>
        <taxon>Bacillota</taxon>
        <taxon>Bacilli</taxon>
        <taxon>Bacillales</taxon>
        <taxon>Bacillaceae</taxon>
        <taxon>Radiobacillus</taxon>
    </lineage>
</organism>
<name>A0A516KE76_9BACI</name>
<dbReference type="InterPro" id="IPR011009">
    <property type="entry name" value="Kinase-like_dom_sf"/>
</dbReference>
<dbReference type="Proteomes" id="UP000315215">
    <property type="component" value="Chromosome"/>
</dbReference>
<evidence type="ECO:0000259" key="2">
    <source>
        <dbReference type="Pfam" id="PF01636"/>
    </source>
</evidence>
<dbReference type="KEGG" id="aqt:FN924_05500"/>
<protein>
    <submittedName>
        <fullName evidence="3">Phosphotransferase</fullName>
    </submittedName>
</protein>
<dbReference type="PANTHER" id="PTHR21064:SF6">
    <property type="entry name" value="AMINOGLYCOSIDE PHOSPHOTRANSFERASE DOMAIN-CONTAINING PROTEIN"/>
    <property type="match status" value="1"/>
</dbReference>
<sequence length="331" mass="39061">MEKMIEKILTEEVLSYFSEKFQLRNDRKKLGDFENYVFEVYQDETPYILRLTHSSHRHEEELHSEVDWLNFLFNNGLRVPKAHLSIDGNLVESLIASDGSSFHASLFSKAEGKQVRFSDPEFSKKLFFKWGQMIGSMHRVTKKYTPEPNIKKRPNWDEDDLLDVGRYVQDKVVVDKVTEFLTELNKLPKNNDNFGLIHNDIHSGNFFYNGKNVEVFDFDDSCYLWFASDIAIPLYYSILGRFPKEKYKEKEAFAKTFLHAFIDGYKVENRLPADWDKNLPLFFRLRDITLYTVLHKKIMEEDRDEDVKSLIIELRERIVSGDSIVDVKNIL</sequence>
<dbReference type="GO" id="GO:0009088">
    <property type="term" value="P:threonine biosynthetic process"/>
    <property type="evidence" value="ECO:0007669"/>
    <property type="project" value="TreeGrafter"/>
</dbReference>
<evidence type="ECO:0000256" key="1">
    <source>
        <dbReference type="ARBA" id="ARBA00038240"/>
    </source>
</evidence>
<dbReference type="GO" id="GO:0004413">
    <property type="term" value="F:homoserine kinase activity"/>
    <property type="evidence" value="ECO:0007669"/>
    <property type="project" value="TreeGrafter"/>
</dbReference>
<dbReference type="InterPro" id="IPR050249">
    <property type="entry name" value="Pseudomonas-type_ThrB"/>
</dbReference>
<evidence type="ECO:0000313" key="3">
    <source>
        <dbReference type="EMBL" id="QDP39677.1"/>
    </source>
</evidence>
<dbReference type="Gene3D" id="3.30.200.20">
    <property type="entry name" value="Phosphorylase Kinase, domain 1"/>
    <property type="match status" value="1"/>
</dbReference>
<dbReference type="Pfam" id="PF01636">
    <property type="entry name" value="APH"/>
    <property type="match status" value="1"/>
</dbReference>
<gene>
    <name evidence="3" type="ORF">FN924_05500</name>
</gene>
<dbReference type="OrthoDB" id="4030632at2"/>
<comment type="similarity">
    <text evidence="1">Belongs to the pseudomonas-type ThrB family.</text>
</comment>
<proteinExistence type="inferred from homology"/>
<dbReference type="SUPFAM" id="SSF56112">
    <property type="entry name" value="Protein kinase-like (PK-like)"/>
    <property type="match status" value="1"/>
</dbReference>
<dbReference type="Gene3D" id="3.90.1200.10">
    <property type="match status" value="1"/>
</dbReference>
<dbReference type="AlphaFoldDB" id="A0A516KE76"/>
<dbReference type="RefSeq" id="WP_143892497.1">
    <property type="nucleotide sequence ID" value="NZ_CP041666.1"/>
</dbReference>
<reference evidence="3 4" key="1">
    <citation type="submission" date="2019-07" db="EMBL/GenBank/DDBJ databases">
        <authorList>
            <person name="Li J."/>
        </authorList>
    </citation>
    <scope>NUCLEOTIDE SEQUENCE [LARGE SCALE GENOMIC DNA]</scope>
    <source>
        <strain evidence="3 4">TKL69</strain>
    </source>
</reference>
<dbReference type="EMBL" id="CP041666">
    <property type="protein sequence ID" value="QDP39677.1"/>
    <property type="molecule type" value="Genomic_DNA"/>
</dbReference>
<accession>A0A516KE76</accession>
<dbReference type="PANTHER" id="PTHR21064">
    <property type="entry name" value="AMINOGLYCOSIDE PHOSPHOTRANSFERASE DOMAIN-CONTAINING PROTEIN-RELATED"/>
    <property type="match status" value="1"/>
</dbReference>